<evidence type="ECO:0000256" key="3">
    <source>
        <dbReference type="SAM" id="MobiDB-lite"/>
    </source>
</evidence>
<feature type="region of interest" description="Disordered" evidence="3">
    <location>
        <begin position="38"/>
        <end position="109"/>
    </location>
</feature>
<dbReference type="PANTHER" id="PTHR15481:SF0">
    <property type="entry name" value="LD23870P-RELATED"/>
    <property type="match status" value="1"/>
</dbReference>
<dbReference type="GO" id="GO:0005654">
    <property type="term" value="C:nucleoplasm"/>
    <property type="evidence" value="ECO:0007669"/>
    <property type="project" value="TreeGrafter"/>
</dbReference>
<dbReference type="GO" id="GO:0005737">
    <property type="term" value="C:cytoplasm"/>
    <property type="evidence" value="ECO:0007669"/>
    <property type="project" value="TreeGrafter"/>
</dbReference>
<feature type="compositionally biased region" description="Low complexity" evidence="3">
    <location>
        <begin position="385"/>
        <end position="396"/>
    </location>
</feature>
<feature type="compositionally biased region" description="Basic and acidic residues" evidence="3">
    <location>
        <begin position="351"/>
        <end position="368"/>
    </location>
</feature>
<comment type="caution">
    <text evidence="5">The sequence shown here is derived from an EMBL/GenBank/DDBJ whole genome shotgun (WGS) entry which is preliminary data.</text>
</comment>
<dbReference type="GO" id="GO:0003723">
    <property type="term" value="F:RNA binding"/>
    <property type="evidence" value="ECO:0007669"/>
    <property type="project" value="UniProtKB-UniRule"/>
</dbReference>
<dbReference type="SMART" id="SM00360">
    <property type="entry name" value="RRM"/>
    <property type="match status" value="1"/>
</dbReference>
<feature type="region of interest" description="Disordered" evidence="3">
    <location>
        <begin position="624"/>
        <end position="648"/>
    </location>
</feature>
<feature type="compositionally biased region" description="Acidic residues" evidence="3">
    <location>
        <begin position="218"/>
        <end position="235"/>
    </location>
</feature>
<dbReference type="CDD" id="cd00590">
    <property type="entry name" value="RRM_SF"/>
    <property type="match status" value="1"/>
</dbReference>
<reference evidence="6" key="1">
    <citation type="journal article" date="2019" name="Nat. Commun.">
        <title>Expansion of phycobilisome linker gene families in mesophilic red algae.</title>
        <authorList>
            <person name="Lee J."/>
            <person name="Kim D."/>
            <person name="Bhattacharya D."/>
            <person name="Yoon H.S."/>
        </authorList>
    </citation>
    <scope>NUCLEOTIDE SEQUENCE [LARGE SCALE GENOMIC DNA]</scope>
    <source>
        <strain evidence="6">CCMP 1328</strain>
    </source>
</reference>
<feature type="compositionally biased region" description="Low complexity" evidence="3">
    <location>
        <begin position="90"/>
        <end position="102"/>
    </location>
</feature>
<feature type="compositionally biased region" description="Low complexity" evidence="3">
    <location>
        <begin position="139"/>
        <end position="153"/>
    </location>
</feature>
<feature type="compositionally biased region" description="Acidic residues" evidence="3">
    <location>
        <begin position="249"/>
        <end position="269"/>
    </location>
</feature>
<gene>
    <name evidence="5" type="ORF">FVE85_0847</name>
</gene>
<accession>A0A5J4Z1B0</accession>
<feature type="compositionally biased region" description="Basic and acidic residues" evidence="3">
    <location>
        <begin position="638"/>
        <end position="648"/>
    </location>
</feature>
<dbReference type="OrthoDB" id="4820at2759"/>
<dbReference type="InterPro" id="IPR000504">
    <property type="entry name" value="RRM_dom"/>
</dbReference>
<dbReference type="GO" id="GO:0000398">
    <property type="term" value="P:mRNA splicing, via spliceosome"/>
    <property type="evidence" value="ECO:0007669"/>
    <property type="project" value="TreeGrafter"/>
</dbReference>
<name>A0A5J4Z1B0_PORPP</name>
<dbReference type="PANTHER" id="PTHR15481">
    <property type="entry name" value="RIBONUCLEIC ACID BINDING PROTEIN S1"/>
    <property type="match status" value="1"/>
</dbReference>
<dbReference type="InterPro" id="IPR035979">
    <property type="entry name" value="RBD_domain_sf"/>
</dbReference>
<feature type="domain" description="RRM" evidence="4">
    <location>
        <begin position="548"/>
        <end position="625"/>
    </location>
</feature>
<feature type="compositionally biased region" description="Acidic residues" evidence="3">
    <location>
        <begin position="325"/>
        <end position="336"/>
    </location>
</feature>
<keyword evidence="6" id="KW-1185">Reference proteome</keyword>
<dbReference type="EMBL" id="VRMN01000002">
    <property type="protein sequence ID" value="KAA8497118.1"/>
    <property type="molecule type" value="Genomic_DNA"/>
</dbReference>
<dbReference type="Gene3D" id="3.30.70.330">
    <property type="match status" value="1"/>
</dbReference>
<keyword evidence="1 2" id="KW-0694">RNA-binding</keyword>
<protein>
    <submittedName>
        <fullName evidence="5">Putative RNA-binding protein RbpE</fullName>
    </submittedName>
</protein>
<dbReference type="Proteomes" id="UP000324585">
    <property type="component" value="Unassembled WGS sequence"/>
</dbReference>
<feature type="compositionally biased region" description="Basic residues" evidence="3">
    <location>
        <begin position="180"/>
        <end position="189"/>
    </location>
</feature>
<evidence type="ECO:0000259" key="4">
    <source>
        <dbReference type="PROSITE" id="PS50102"/>
    </source>
</evidence>
<dbReference type="InterPro" id="IPR012677">
    <property type="entry name" value="Nucleotide-bd_a/b_plait_sf"/>
</dbReference>
<evidence type="ECO:0000313" key="6">
    <source>
        <dbReference type="Proteomes" id="UP000324585"/>
    </source>
</evidence>
<evidence type="ECO:0000256" key="2">
    <source>
        <dbReference type="PROSITE-ProRule" id="PRU00176"/>
    </source>
</evidence>
<dbReference type="PROSITE" id="PS50102">
    <property type="entry name" value="RRM"/>
    <property type="match status" value="1"/>
</dbReference>
<evidence type="ECO:0000256" key="1">
    <source>
        <dbReference type="ARBA" id="ARBA00022884"/>
    </source>
</evidence>
<dbReference type="GO" id="GO:0061574">
    <property type="term" value="C:ASAP complex"/>
    <property type="evidence" value="ECO:0007669"/>
    <property type="project" value="TreeGrafter"/>
</dbReference>
<organism evidence="5 6">
    <name type="scientific">Porphyridium purpureum</name>
    <name type="common">Red alga</name>
    <name type="synonym">Porphyridium cruentum</name>
    <dbReference type="NCBI Taxonomy" id="35688"/>
    <lineage>
        <taxon>Eukaryota</taxon>
        <taxon>Rhodophyta</taxon>
        <taxon>Bangiophyceae</taxon>
        <taxon>Porphyridiales</taxon>
        <taxon>Porphyridiaceae</taxon>
        <taxon>Porphyridium</taxon>
    </lineage>
</organism>
<feature type="compositionally biased region" description="Low complexity" evidence="3">
    <location>
        <begin position="38"/>
        <end position="49"/>
    </location>
</feature>
<evidence type="ECO:0000313" key="5">
    <source>
        <dbReference type="EMBL" id="KAA8497118.1"/>
    </source>
</evidence>
<feature type="compositionally biased region" description="Low complexity" evidence="3">
    <location>
        <begin position="170"/>
        <end position="179"/>
    </location>
</feature>
<dbReference type="AlphaFoldDB" id="A0A5J4Z1B0"/>
<proteinExistence type="predicted"/>
<dbReference type="SUPFAM" id="SSF54928">
    <property type="entry name" value="RNA-binding domain, RBD"/>
    <property type="match status" value="1"/>
</dbReference>
<feature type="region of interest" description="Disordered" evidence="3">
    <location>
        <begin position="121"/>
        <end position="405"/>
    </location>
</feature>
<sequence length="648" mass="70112">MEQWDMAGERTRSRAAAHLLGRASPITFVGAASVDPFASSAGSGSAASACCKVNGGGKRQRLRRGPRLLDVTPVVVAHAGGGNGTEDKASSTSSSNDAQRSQSDSDDDAVEKIILAAKRISRSSRSKQYGMPTYGELPQQQARDIQRQRQPQQLHHTNASRNGGVRESDSNSNGSSRTGGRFRPRKKLAPRRDLRVDSSPVDGPNDSDADGDWIVTSDNDEEFTEAEISEAEEDGMTSITLEEGHADDDALDEQSDSEQLDTDVDDDDECVAKFEGNDSGSESSRSRRSRGEKRRTLQNGGAFKSTRSAPAEDDMGTELASGIGDDLEVEEFDYNEFDFCQSSNSDDDERNGDVERSSRPGGGPERRQSQAANQTPANVDRRDAPPASASTAPSDSGAWASRLAPQRSWSADNPLERFGHSDAFVQCPECSALYAVDLADLGFPIDILSRAGVYRDDKRGSSNADGRSNVSLRRSAAAAAAMDQSIEPRAVRCSACIHEWFVRPSDLIWGEQEAIVALEAASKQVRSAISAMAQKHKTPIDMEQPEPLTIFARNVSFKANVQDLNEAFGAFGRVVRCEIPCDRLGSPRGFAFIEMARKADAQRAIRELDGVTWFNRRLHLSVAEPRPAQVPPHGGSSESRDAGQDADD</sequence>
<dbReference type="Pfam" id="PF00076">
    <property type="entry name" value="RRM_1"/>
    <property type="match status" value="1"/>
</dbReference>